<dbReference type="Pfam" id="PF01476">
    <property type="entry name" value="LysM"/>
    <property type="match status" value="1"/>
</dbReference>
<dbReference type="AlphaFoldDB" id="A0A8T9C9L3"/>
<dbReference type="Gene3D" id="3.10.350.10">
    <property type="entry name" value="LysM domain"/>
    <property type="match status" value="1"/>
</dbReference>
<proteinExistence type="predicted"/>
<dbReference type="Proteomes" id="UP000469558">
    <property type="component" value="Unassembled WGS sequence"/>
</dbReference>
<comment type="caution">
    <text evidence="4">The sequence shown here is derived from an EMBL/GenBank/DDBJ whole genome shotgun (WGS) entry which is preliminary data.</text>
</comment>
<dbReference type="InterPro" id="IPR036779">
    <property type="entry name" value="LysM_dom_sf"/>
</dbReference>
<organism evidence="4 5">
    <name type="scientific">Lachnellula suecica</name>
    <dbReference type="NCBI Taxonomy" id="602035"/>
    <lineage>
        <taxon>Eukaryota</taxon>
        <taxon>Fungi</taxon>
        <taxon>Dikarya</taxon>
        <taxon>Ascomycota</taxon>
        <taxon>Pezizomycotina</taxon>
        <taxon>Leotiomycetes</taxon>
        <taxon>Helotiales</taxon>
        <taxon>Lachnaceae</taxon>
        <taxon>Lachnellula</taxon>
    </lineage>
</organism>
<protein>
    <recommendedName>
        <fullName evidence="3">LysM domain-containing protein</fullName>
    </recommendedName>
</protein>
<dbReference type="SUPFAM" id="SSF54106">
    <property type="entry name" value="LysM domain"/>
    <property type="match status" value="1"/>
</dbReference>
<feature type="region of interest" description="Disordered" evidence="1">
    <location>
        <begin position="136"/>
        <end position="171"/>
    </location>
</feature>
<feature type="compositionally biased region" description="Low complexity" evidence="1">
    <location>
        <begin position="136"/>
        <end position="155"/>
    </location>
</feature>
<keyword evidence="2" id="KW-0732">Signal</keyword>
<evidence type="ECO:0000256" key="1">
    <source>
        <dbReference type="SAM" id="MobiDB-lite"/>
    </source>
</evidence>
<feature type="domain" description="LysM" evidence="3">
    <location>
        <begin position="79"/>
        <end position="125"/>
    </location>
</feature>
<dbReference type="CDD" id="cd00118">
    <property type="entry name" value="LysM"/>
    <property type="match status" value="1"/>
</dbReference>
<sequence>MQNSFLLFLAVTTTFAQNTTSQNGTNCGIVSNHTANPQISNPRLINVGDVVQIPNSKCVAAAAAALPEPTATCSNGTATAVTVVAGDTLIIIAKEKLGITLPALLAVNPQVTDPNKVNIGDVLNVPLCNAAAGTTAKNGTATASSKTSSGKAKATGSKRRSVYVGDSRRLG</sequence>
<reference evidence="4 5" key="1">
    <citation type="submission" date="2018-05" db="EMBL/GenBank/DDBJ databases">
        <title>Genome sequencing and assembly of the regulated plant pathogen Lachnellula willkommii and related sister species for the development of diagnostic species identification markers.</title>
        <authorList>
            <person name="Giroux E."/>
            <person name="Bilodeau G."/>
        </authorList>
    </citation>
    <scope>NUCLEOTIDE SEQUENCE [LARGE SCALE GENOMIC DNA]</scope>
    <source>
        <strain evidence="4 5">CBS 268.59</strain>
    </source>
</reference>
<dbReference type="EMBL" id="QGMK01000341">
    <property type="protein sequence ID" value="TVY82291.1"/>
    <property type="molecule type" value="Genomic_DNA"/>
</dbReference>
<evidence type="ECO:0000313" key="4">
    <source>
        <dbReference type="EMBL" id="TVY82291.1"/>
    </source>
</evidence>
<keyword evidence="5" id="KW-1185">Reference proteome</keyword>
<evidence type="ECO:0000259" key="3">
    <source>
        <dbReference type="PROSITE" id="PS51782"/>
    </source>
</evidence>
<feature type="signal peptide" evidence="2">
    <location>
        <begin position="1"/>
        <end position="16"/>
    </location>
</feature>
<evidence type="ECO:0000313" key="5">
    <source>
        <dbReference type="Proteomes" id="UP000469558"/>
    </source>
</evidence>
<feature type="chain" id="PRO_5035929456" description="LysM domain-containing protein" evidence="2">
    <location>
        <begin position="17"/>
        <end position="171"/>
    </location>
</feature>
<dbReference type="OrthoDB" id="2107166at2759"/>
<dbReference type="InterPro" id="IPR018392">
    <property type="entry name" value="LysM"/>
</dbReference>
<name>A0A8T9C9L3_9HELO</name>
<gene>
    <name evidence="4" type="ORF">LSUE1_G001917</name>
</gene>
<dbReference type="PROSITE" id="PS51782">
    <property type="entry name" value="LYSM"/>
    <property type="match status" value="1"/>
</dbReference>
<evidence type="ECO:0000256" key="2">
    <source>
        <dbReference type="SAM" id="SignalP"/>
    </source>
</evidence>
<dbReference type="SMART" id="SM00257">
    <property type="entry name" value="LysM"/>
    <property type="match status" value="1"/>
</dbReference>
<accession>A0A8T9C9L3</accession>